<dbReference type="EMBL" id="JAYJJU010000007">
    <property type="protein sequence ID" value="MEB3031749.1"/>
    <property type="molecule type" value="Genomic_DNA"/>
</dbReference>
<reference evidence="1 2" key="1">
    <citation type="submission" date="2023-12" db="EMBL/GenBank/DDBJ databases">
        <title>Description of new species of Mycobacterium terrae complex isolated from sewage at the Sao Paulo Zoological Park Foundation in Brazil.</title>
        <authorList>
            <person name="Romagnoli C.L."/>
            <person name="Conceicao E.C."/>
            <person name="Machado E."/>
            <person name="Barreto L.B.P.F."/>
            <person name="Sharma A."/>
            <person name="Silva N.M."/>
            <person name="Marques L.E."/>
            <person name="Juliana M.A."/>
            <person name="Lourenco M.C.S."/>
            <person name="Digiampietri L.A."/>
            <person name="Suffys P.N."/>
            <person name="Viana-Niero C."/>
        </authorList>
    </citation>
    <scope>NUCLEOTIDE SEQUENCE [LARGE SCALE GENOMIC DNA]</scope>
    <source>
        <strain evidence="1 2">MYC340</strain>
    </source>
</reference>
<organism evidence="1 2">
    <name type="scientific">[Mycobacterium] nativiensis</name>
    <dbReference type="NCBI Taxonomy" id="2855503"/>
    <lineage>
        <taxon>Bacteria</taxon>
        <taxon>Bacillati</taxon>
        <taxon>Actinomycetota</taxon>
        <taxon>Actinomycetes</taxon>
        <taxon>Mycobacteriales</taxon>
        <taxon>Mycobacteriaceae</taxon>
        <taxon>Mycolicibacter</taxon>
    </lineage>
</organism>
<sequence length="367" mass="39835">MTDDEQERQEPDSRQRAQLLREVACHLRTTDPADLSGSQLQELYAAFPSDAGCGAPPPNVYKLPIRPGPDTTVRRLRLSFQALAADAQRAADEIDRRLDEAGVPPADTGAGTVQPIDYNNVAIGRASSKAADIRMATATLVAPSVRFFSSGESQFDAMMTWRAELELAYEADGEFTDVLAGYADFLTIRVGEHPIADLLDSLSEDAAEFAGLFADDDLNDALQEQFDDVPFHRILIVTMVCVAEPLRGHELGAWLVSEVIAGMAGATDTLVLLYPHPVGIETEDASVLDAANALANYWLRVGLVPIDGHPEFLGQATAYNALPNARDKLRSVGNVEILVAARHIRPQQPPVGRRHTLIDDHDVPPGR</sequence>
<proteinExistence type="predicted"/>
<comment type="caution">
    <text evidence="1">The sequence shown here is derived from an EMBL/GenBank/DDBJ whole genome shotgun (WGS) entry which is preliminary data.</text>
</comment>
<evidence type="ECO:0000313" key="1">
    <source>
        <dbReference type="EMBL" id="MEB3031749.1"/>
    </source>
</evidence>
<dbReference type="RefSeq" id="WP_329779907.1">
    <property type="nucleotide sequence ID" value="NZ_JAYJJU010000007.1"/>
</dbReference>
<protein>
    <submittedName>
        <fullName evidence="1">Uncharacterized protein</fullName>
    </submittedName>
</protein>
<name>A0ABU5XUU0_9MYCO</name>
<gene>
    <name evidence="1" type="ORF">KV113_09285</name>
</gene>
<evidence type="ECO:0000313" key="2">
    <source>
        <dbReference type="Proteomes" id="UP001298593"/>
    </source>
</evidence>
<accession>A0ABU5XUU0</accession>
<dbReference type="Proteomes" id="UP001298593">
    <property type="component" value="Unassembled WGS sequence"/>
</dbReference>
<keyword evidence="2" id="KW-1185">Reference proteome</keyword>